<dbReference type="EMBL" id="CP047656">
    <property type="protein sequence ID" value="QHJ12635.1"/>
    <property type="molecule type" value="Genomic_DNA"/>
</dbReference>
<dbReference type="Gene3D" id="3.30.565.10">
    <property type="entry name" value="Histidine kinase-like ATPase, C-terminal domain"/>
    <property type="match status" value="1"/>
</dbReference>
<dbReference type="SUPFAM" id="SSF47384">
    <property type="entry name" value="Homodimeric domain of signal transducing histidine kinase"/>
    <property type="match status" value="1"/>
</dbReference>
<dbReference type="SUPFAM" id="SSF55874">
    <property type="entry name" value="ATPase domain of HSP90 chaperone/DNA topoisomerase II/histidine kinase"/>
    <property type="match status" value="1"/>
</dbReference>
<dbReference type="PANTHER" id="PTHR43304">
    <property type="entry name" value="PHYTOCHROME-LIKE PROTEIN CPH1"/>
    <property type="match status" value="1"/>
</dbReference>
<accession>A0A857JKQ5</accession>
<reference evidence="8 9" key="1">
    <citation type="submission" date="2019-12" db="EMBL/GenBank/DDBJ databases">
        <title>Genome sequencing and assembly of endphytes of Porphyra tenera.</title>
        <authorList>
            <person name="Park J.M."/>
            <person name="Shin R."/>
            <person name="Jo S.H."/>
        </authorList>
    </citation>
    <scope>NUCLEOTIDE SEQUENCE [LARGE SCALE GENOMIC DNA]</scope>
    <source>
        <strain evidence="8 9">GPM4</strain>
    </source>
</reference>
<dbReference type="GO" id="GO:0005886">
    <property type="term" value="C:plasma membrane"/>
    <property type="evidence" value="ECO:0007669"/>
    <property type="project" value="UniProtKB-ARBA"/>
</dbReference>
<dbReference type="PANTHER" id="PTHR43304:SF1">
    <property type="entry name" value="PAC DOMAIN-CONTAINING PROTEIN"/>
    <property type="match status" value="1"/>
</dbReference>
<protein>
    <recommendedName>
        <fullName evidence="2">histidine kinase</fullName>
        <ecNumber evidence="2">2.7.13.3</ecNumber>
    </recommendedName>
</protein>
<evidence type="ECO:0000256" key="2">
    <source>
        <dbReference type="ARBA" id="ARBA00012438"/>
    </source>
</evidence>
<evidence type="ECO:0000313" key="8">
    <source>
        <dbReference type="EMBL" id="QHJ12635.1"/>
    </source>
</evidence>
<dbReference type="GO" id="GO:0000155">
    <property type="term" value="F:phosphorelay sensor kinase activity"/>
    <property type="evidence" value="ECO:0007669"/>
    <property type="project" value="InterPro"/>
</dbReference>
<evidence type="ECO:0000259" key="7">
    <source>
        <dbReference type="PROSITE" id="PS50109"/>
    </source>
</evidence>
<dbReference type="Pfam" id="PF02518">
    <property type="entry name" value="HATPase_c"/>
    <property type="match status" value="1"/>
</dbReference>
<feature type="transmembrane region" description="Helical" evidence="6">
    <location>
        <begin position="12"/>
        <end position="33"/>
    </location>
</feature>
<dbReference type="InterPro" id="IPR003661">
    <property type="entry name" value="HisK_dim/P_dom"/>
</dbReference>
<evidence type="ECO:0000313" key="9">
    <source>
        <dbReference type="Proteomes" id="UP000464524"/>
    </source>
</evidence>
<dbReference type="CDD" id="cd00082">
    <property type="entry name" value="HisKA"/>
    <property type="match status" value="1"/>
</dbReference>
<name>A0A857JKQ5_9ALTE</name>
<dbReference type="InterPro" id="IPR036890">
    <property type="entry name" value="HATPase_C_sf"/>
</dbReference>
<dbReference type="KEGG" id="pmes:FX988_02893"/>
<keyword evidence="6" id="KW-1133">Transmembrane helix</keyword>
<dbReference type="SMART" id="SM00388">
    <property type="entry name" value="HisKA"/>
    <property type="match status" value="1"/>
</dbReference>
<dbReference type="InterPro" id="IPR007891">
    <property type="entry name" value="CHASE3"/>
</dbReference>
<proteinExistence type="predicted"/>
<feature type="domain" description="Histidine kinase" evidence="7">
    <location>
        <begin position="261"/>
        <end position="485"/>
    </location>
</feature>
<comment type="catalytic activity">
    <reaction evidence="1">
        <text>ATP + protein L-histidine = ADP + protein N-phospho-L-histidine.</text>
        <dbReference type="EC" id="2.7.13.3"/>
    </reaction>
</comment>
<gene>
    <name evidence="8" type="ORF">FX988_02893</name>
</gene>
<dbReference type="Gene3D" id="1.10.287.130">
    <property type="match status" value="1"/>
</dbReference>
<evidence type="ECO:0000256" key="1">
    <source>
        <dbReference type="ARBA" id="ARBA00000085"/>
    </source>
</evidence>
<organism evidence="8 9">
    <name type="scientific">Paraglaciecola mesophila</name>
    <dbReference type="NCBI Taxonomy" id="197222"/>
    <lineage>
        <taxon>Bacteria</taxon>
        <taxon>Pseudomonadati</taxon>
        <taxon>Pseudomonadota</taxon>
        <taxon>Gammaproteobacteria</taxon>
        <taxon>Alteromonadales</taxon>
        <taxon>Alteromonadaceae</taxon>
        <taxon>Paraglaciecola</taxon>
    </lineage>
</organism>
<keyword evidence="9" id="KW-1185">Reference proteome</keyword>
<keyword evidence="3" id="KW-0597">Phosphoprotein</keyword>
<dbReference type="InterPro" id="IPR003594">
    <property type="entry name" value="HATPase_dom"/>
</dbReference>
<dbReference type="CDD" id="cd19410">
    <property type="entry name" value="HK9-like_sensor"/>
    <property type="match status" value="1"/>
</dbReference>
<dbReference type="PROSITE" id="PS50109">
    <property type="entry name" value="HIS_KIN"/>
    <property type="match status" value="1"/>
</dbReference>
<sequence>MQVKRLFGNTTATWIIISIIVVGIIGINLSIALNTVNQLSSVQNSLDKTSNIIVRLESLHLSVVVAESGQRGYLLTEYEEYLNPYHAELQNLDEKIALVKDIDSEIAGQTERIADLLLLVDAKVKELTSTVDLALEEREKTALRQIMTNRGRDLYREIRKSMQNLIDTEYHHRQDLYTQLKQIQRDAKVNFGVSAITSGLLVIGMFLMARINLTISNRYQDDLEKQNELLQEKVNLRTQELTVYSEELSRSNRELEDFAFVASHDLQEPLRKIQAFSDRLTTIYKDKLDERGVDYIKRMTSAAFRMSTLINDLLEFSRITTRGKDFVEVELDSVMAEVLGDLEIAISESGAQIDIEPLPKICADPSQMYQLFLNVLSNGLKFRKSDVAPNIRITAEHKTLHDELQHIDVPSCIITIKDNGIGFEQTYADKIFSPFQRLHGRTAYKGTGIGLAVCRRIVERHGGSISALSAPNEGAQFTVSLPIDAVVNKYMGE</sequence>
<evidence type="ECO:0000256" key="4">
    <source>
        <dbReference type="ARBA" id="ARBA00022679"/>
    </source>
</evidence>
<dbReference type="Proteomes" id="UP000464524">
    <property type="component" value="Chromosome"/>
</dbReference>
<dbReference type="OrthoDB" id="9808408at2"/>
<dbReference type="InterPro" id="IPR036097">
    <property type="entry name" value="HisK_dim/P_sf"/>
</dbReference>
<evidence type="ECO:0000256" key="3">
    <source>
        <dbReference type="ARBA" id="ARBA00022553"/>
    </source>
</evidence>
<dbReference type="PRINTS" id="PR00344">
    <property type="entry name" value="BCTRLSENSOR"/>
</dbReference>
<keyword evidence="5" id="KW-0418">Kinase</keyword>
<keyword evidence="6" id="KW-0812">Transmembrane</keyword>
<dbReference type="InterPro" id="IPR004358">
    <property type="entry name" value="Sig_transdc_His_kin-like_C"/>
</dbReference>
<dbReference type="InterPro" id="IPR052162">
    <property type="entry name" value="Sensor_kinase/Photoreceptor"/>
</dbReference>
<evidence type="ECO:0000256" key="5">
    <source>
        <dbReference type="ARBA" id="ARBA00022777"/>
    </source>
</evidence>
<dbReference type="EC" id="2.7.13.3" evidence="2"/>
<dbReference type="Pfam" id="PF00512">
    <property type="entry name" value="HisKA"/>
    <property type="match status" value="1"/>
</dbReference>
<keyword evidence="4 8" id="KW-0808">Transferase</keyword>
<feature type="transmembrane region" description="Helical" evidence="6">
    <location>
        <begin position="189"/>
        <end position="209"/>
    </location>
</feature>
<dbReference type="FunFam" id="3.30.565.10:FF:000006">
    <property type="entry name" value="Sensor histidine kinase WalK"/>
    <property type="match status" value="1"/>
</dbReference>
<dbReference type="Pfam" id="PF05227">
    <property type="entry name" value="CHASE3"/>
    <property type="match status" value="1"/>
</dbReference>
<dbReference type="RefSeq" id="WP_160180827.1">
    <property type="nucleotide sequence ID" value="NZ_CP047656.1"/>
</dbReference>
<keyword evidence="6" id="KW-0472">Membrane</keyword>
<dbReference type="InterPro" id="IPR005467">
    <property type="entry name" value="His_kinase_dom"/>
</dbReference>
<dbReference type="AlphaFoldDB" id="A0A857JKQ5"/>
<dbReference type="SMART" id="SM00387">
    <property type="entry name" value="HATPase_c"/>
    <property type="match status" value="1"/>
</dbReference>
<evidence type="ECO:0000256" key="6">
    <source>
        <dbReference type="SAM" id="Phobius"/>
    </source>
</evidence>